<dbReference type="HAMAP" id="MF_00020">
    <property type="entry name" value="Acetate_kinase"/>
    <property type="match status" value="1"/>
</dbReference>
<keyword evidence="6" id="KW-0479">Metal-binding</keyword>
<keyword evidence="2 6" id="KW-0808">Transferase</keyword>
<keyword evidence="6" id="KW-0963">Cytoplasm</keyword>
<dbReference type="GO" id="GO:0008776">
    <property type="term" value="F:acetate kinase activity"/>
    <property type="evidence" value="ECO:0007669"/>
    <property type="project" value="UniProtKB-EC"/>
</dbReference>
<dbReference type="InterPro" id="IPR043129">
    <property type="entry name" value="ATPase_NBD"/>
</dbReference>
<evidence type="ECO:0000256" key="2">
    <source>
        <dbReference type="ARBA" id="ARBA00022679"/>
    </source>
</evidence>
<dbReference type="InterPro" id="IPR000890">
    <property type="entry name" value="Aliphatic_acid_kin_short-chain"/>
</dbReference>
<keyword evidence="4 6" id="KW-0418">Kinase</keyword>
<keyword evidence="9" id="KW-1185">Reference proteome</keyword>
<keyword evidence="5 6" id="KW-0067">ATP-binding</keyword>
<feature type="binding site" evidence="6">
    <location>
        <begin position="330"/>
        <end position="334"/>
    </location>
    <ligand>
        <name>ATP</name>
        <dbReference type="ChEBI" id="CHEBI:30616"/>
    </ligand>
</feature>
<dbReference type="Pfam" id="PF00871">
    <property type="entry name" value="Acetate_kinase"/>
    <property type="match status" value="1"/>
</dbReference>
<dbReference type="InterPro" id="IPR004372">
    <property type="entry name" value="Ac/propionate_kinase"/>
</dbReference>
<dbReference type="Gene3D" id="3.30.420.40">
    <property type="match status" value="2"/>
</dbReference>
<feature type="binding site" evidence="6">
    <location>
        <position position="7"/>
    </location>
    <ligand>
        <name>Mg(2+)</name>
        <dbReference type="ChEBI" id="CHEBI:18420"/>
    </ligand>
</feature>
<organism evidence="8 9">
    <name type="scientific">Thermatribacter velox</name>
    <dbReference type="NCBI Taxonomy" id="3039681"/>
    <lineage>
        <taxon>Bacteria</taxon>
        <taxon>Pseudomonadati</taxon>
        <taxon>Atribacterota</taxon>
        <taxon>Atribacteria</taxon>
        <taxon>Atribacterales</taxon>
        <taxon>Thermatribacteraceae</taxon>
        <taxon>Thermatribacter</taxon>
    </lineage>
</organism>
<dbReference type="PROSITE" id="PS01076">
    <property type="entry name" value="ACETATE_KINASE_2"/>
    <property type="match status" value="1"/>
</dbReference>
<comment type="subcellular location">
    <subcellularLocation>
        <location evidence="6">Cytoplasm</location>
    </subcellularLocation>
</comment>
<name>A0ABZ2YD10_9BACT</name>
<dbReference type="PANTHER" id="PTHR21060">
    <property type="entry name" value="ACETATE KINASE"/>
    <property type="match status" value="1"/>
</dbReference>
<dbReference type="RefSeq" id="WP_369018652.1">
    <property type="nucleotide sequence ID" value="NZ_CP121689.1"/>
</dbReference>
<dbReference type="EMBL" id="CP121689">
    <property type="protein sequence ID" value="WZL76487.1"/>
    <property type="molecule type" value="Genomic_DNA"/>
</dbReference>
<evidence type="ECO:0000256" key="6">
    <source>
        <dbReference type="HAMAP-Rule" id="MF_00020"/>
    </source>
</evidence>
<protein>
    <recommendedName>
        <fullName evidence="6">Acetate kinase</fullName>
        <ecNumber evidence="6">2.7.2.1</ecNumber>
    </recommendedName>
    <alternativeName>
        <fullName evidence="6">Acetokinase</fullName>
    </alternativeName>
</protein>
<comment type="caution">
    <text evidence="6">Lacks conserved residue(s) required for the propagation of feature annotation.</text>
</comment>
<feature type="binding site" evidence="6">
    <location>
        <position position="384"/>
    </location>
    <ligand>
        <name>Mg(2+)</name>
        <dbReference type="ChEBI" id="CHEBI:18420"/>
    </ligand>
</feature>
<feature type="site" description="Transition state stabilizer" evidence="6">
    <location>
        <position position="239"/>
    </location>
</feature>
<dbReference type="EC" id="2.7.2.1" evidence="6"/>
<evidence type="ECO:0000256" key="3">
    <source>
        <dbReference type="ARBA" id="ARBA00022741"/>
    </source>
</evidence>
<evidence type="ECO:0000313" key="9">
    <source>
        <dbReference type="Proteomes" id="UP001461341"/>
    </source>
</evidence>
<feature type="site" description="Transition state stabilizer" evidence="6">
    <location>
        <position position="181"/>
    </location>
</feature>
<gene>
    <name evidence="6" type="primary">ackA</name>
    <name evidence="8" type="ORF">QBE54_01775</name>
</gene>
<comment type="cofactor">
    <cofactor evidence="6">
        <name>Mg(2+)</name>
        <dbReference type="ChEBI" id="CHEBI:18420"/>
    </cofactor>
    <cofactor evidence="6">
        <name>Mn(2+)</name>
        <dbReference type="ChEBI" id="CHEBI:29035"/>
    </cofactor>
    <text evidence="6">Mg(2+). Can also accept Mn(2+).</text>
</comment>
<evidence type="ECO:0000256" key="7">
    <source>
        <dbReference type="RuleBase" id="RU003835"/>
    </source>
</evidence>
<dbReference type="InterPro" id="IPR023865">
    <property type="entry name" value="Aliphatic_acid_kinase_CS"/>
</dbReference>
<dbReference type="SUPFAM" id="SSF53067">
    <property type="entry name" value="Actin-like ATPase domain"/>
    <property type="match status" value="2"/>
</dbReference>
<keyword evidence="6" id="KW-0460">Magnesium</keyword>
<dbReference type="Proteomes" id="UP001461341">
    <property type="component" value="Chromosome"/>
</dbReference>
<comment type="catalytic activity">
    <reaction evidence="6">
        <text>acetate + ATP = acetyl phosphate + ADP</text>
        <dbReference type="Rhea" id="RHEA:11352"/>
        <dbReference type="ChEBI" id="CHEBI:22191"/>
        <dbReference type="ChEBI" id="CHEBI:30089"/>
        <dbReference type="ChEBI" id="CHEBI:30616"/>
        <dbReference type="ChEBI" id="CHEBI:456216"/>
        <dbReference type="EC" id="2.7.2.1"/>
    </reaction>
</comment>
<evidence type="ECO:0000256" key="4">
    <source>
        <dbReference type="ARBA" id="ARBA00022777"/>
    </source>
</evidence>
<evidence type="ECO:0000256" key="5">
    <source>
        <dbReference type="ARBA" id="ARBA00022840"/>
    </source>
</evidence>
<sequence>MLIMAVNSGGSSIKYEVFDIRENSFRSLLKGNLKRLYREDAHLEQKTPDGKTVRKEIPHADHEKGLRFIVEELGSPQSAIQDISALEAVGIKLINAGKEFTSTCLIDQKVIEALQNYSSVTMVHNPPALLAIEIFRKILPQTPLVGVFETSFHRSIPEAHRAYGLPWELCQKHGIEKLGFHGNSHRYIAERIQALTTFSKKVISCHLGSGCSVCAIKDGKSFDISSGFTPQSGTIMSTRPGDFDPQVITFLQEKEGFTPQEIDQLLTRKSGLLAISGKSAEMWELEKLATEEKDKRAELAIEVFVYQVKKYIGAFFALMNGVDALVFTGGIGENAPSIRERIASNLDALGIAIDHEKNQQTVGQERKISSPDSKVEVWVIPTNEELMVAREVYHLLKQQK</sequence>
<dbReference type="NCBIfam" id="TIGR00016">
    <property type="entry name" value="ackA"/>
    <property type="match status" value="1"/>
</dbReference>
<dbReference type="PANTHER" id="PTHR21060:SF20">
    <property type="entry name" value="BUTYRATE KINASE 1-RELATED"/>
    <property type="match status" value="1"/>
</dbReference>
<evidence type="ECO:0000256" key="1">
    <source>
        <dbReference type="ARBA" id="ARBA00008748"/>
    </source>
</evidence>
<comment type="subunit">
    <text evidence="6">Homodimer.</text>
</comment>
<comment type="function">
    <text evidence="6">Catalyzes the formation of acetyl phosphate from acetate and ATP. Can also catalyze the reverse reaction.</text>
</comment>
<keyword evidence="3 6" id="KW-0547">Nucleotide-binding</keyword>
<proteinExistence type="inferred from homology"/>
<comment type="pathway">
    <text evidence="6">Metabolic intermediate biosynthesis; acetyl-CoA biosynthesis; acetyl-CoA from acetate: step 1/2.</text>
</comment>
<accession>A0ABZ2YD10</accession>
<reference evidence="8 9" key="1">
    <citation type="submission" date="2023-03" db="EMBL/GenBank/DDBJ databases">
        <title>Novel Species.</title>
        <authorList>
            <person name="Ma S."/>
        </authorList>
    </citation>
    <scope>NUCLEOTIDE SEQUENCE [LARGE SCALE GENOMIC DNA]</scope>
    <source>
        <strain evidence="8 9">B11</strain>
    </source>
</reference>
<feature type="binding site" evidence="6">
    <location>
        <begin position="206"/>
        <end position="210"/>
    </location>
    <ligand>
        <name>ATP</name>
        <dbReference type="ChEBI" id="CHEBI:30616"/>
    </ligand>
</feature>
<comment type="similarity">
    <text evidence="1 6 7">Belongs to the acetokinase family.</text>
</comment>
<evidence type="ECO:0000313" key="8">
    <source>
        <dbReference type="EMBL" id="WZL76487.1"/>
    </source>
</evidence>
<feature type="binding site" evidence="6">
    <location>
        <position position="14"/>
    </location>
    <ligand>
        <name>ATP</name>
        <dbReference type="ChEBI" id="CHEBI:30616"/>
    </ligand>
</feature>
<dbReference type="PIRSF" id="PIRSF000722">
    <property type="entry name" value="Acetate_prop_kin"/>
    <property type="match status" value="1"/>
</dbReference>
<dbReference type="PRINTS" id="PR00471">
    <property type="entry name" value="ACETATEKNASE"/>
</dbReference>